<dbReference type="GO" id="GO:0019205">
    <property type="term" value="F:nucleobase-containing compound kinase activity"/>
    <property type="evidence" value="ECO:0007669"/>
    <property type="project" value="InterPro"/>
</dbReference>
<dbReference type="InterPro" id="IPR000850">
    <property type="entry name" value="Adenylat/UMP-CMP_kin"/>
</dbReference>
<feature type="non-terminal residue" evidence="5">
    <location>
        <position position="1"/>
    </location>
</feature>
<organism evidence="5">
    <name type="scientific">Trepomonas sp. PC1</name>
    <dbReference type="NCBI Taxonomy" id="1076344"/>
    <lineage>
        <taxon>Eukaryota</taxon>
        <taxon>Metamonada</taxon>
        <taxon>Diplomonadida</taxon>
        <taxon>Hexamitidae</taxon>
        <taxon>Hexamitinae</taxon>
        <taxon>Trepomonas</taxon>
    </lineage>
</organism>
<dbReference type="SUPFAM" id="SSF52540">
    <property type="entry name" value="P-loop containing nucleoside triphosphate hydrolases"/>
    <property type="match status" value="1"/>
</dbReference>
<keyword evidence="2" id="KW-0547">Nucleotide-binding</keyword>
<dbReference type="Gene3D" id="3.40.50.300">
    <property type="entry name" value="P-loop containing nucleotide triphosphate hydrolases"/>
    <property type="match status" value="1"/>
</dbReference>
<dbReference type="CDD" id="cd01428">
    <property type="entry name" value="ADK"/>
    <property type="match status" value="1"/>
</dbReference>
<evidence type="ECO:0000256" key="3">
    <source>
        <dbReference type="ARBA" id="ARBA00022777"/>
    </source>
</evidence>
<sequence length="188" mass="21744">HITGYPGSGKGTQSEFLINHMKYVHFSVGELMREEIKTKSEMGLEIAEIIDQGNIVPAEMTMKIIKSHVTDSKHDHTVIILDGFPRTVEQAEIYDKVVGPADLTLIFNVPEEECRRRLLERGKQSTRVDDKPEVLDKRFTQFYSQTMPAIEYVKQHHQYCEIDAHGTEEEVFQRIAKVLKERIDEDKE</sequence>
<dbReference type="HAMAP" id="MF_00235">
    <property type="entry name" value="Adenylate_kinase_Adk"/>
    <property type="match status" value="1"/>
</dbReference>
<evidence type="ECO:0000256" key="1">
    <source>
        <dbReference type="ARBA" id="ARBA00022679"/>
    </source>
</evidence>
<gene>
    <name evidence="5" type="ORF">TPC1_12877</name>
</gene>
<dbReference type="InterPro" id="IPR033690">
    <property type="entry name" value="Adenylat_kinase_CS"/>
</dbReference>
<protein>
    <submittedName>
        <fullName evidence="5">Adenylate kinase 4 (CMP-UMP kinase)</fullName>
    </submittedName>
</protein>
<evidence type="ECO:0000256" key="4">
    <source>
        <dbReference type="RuleBase" id="RU003330"/>
    </source>
</evidence>
<comment type="similarity">
    <text evidence="4">Belongs to the adenylate kinase family.</text>
</comment>
<dbReference type="PROSITE" id="PS00113">
    <property type="entry name" value="ADENYLATE_KINASE"/>
    <property type="match status" value="1"/>
</dbReference>
<dbReference type="GO" id="GO:0006139">
    <property type="term" value="P:nucleobase-containing compound metabolic process"/>
    <property type="evidence" value="ECO:0007669"/>
    <property type="project" value="InterPro"/>
</dbReference>
<evidence type="ECO:0000313" key="5">
    <source>
        <dbReference type="EMBL" id="JAP94459.1"/>
    </source>
</evidence>
<dbReference type="InterPro" id="IPR027417">
    <property type="entry name" value="P-loop_NTPase"/>
</dbReference>
<keyword evidence="1 4" id="KW-0808">Transferase</keyword>
<dbReference type="AlphaFoldDB" id="A0A146KGS9"/>
<dbReference type="GO" id="GO:0005524">
    <property type="term" value="F:ATP binding"/>
    <property type="evidence" value="ECO:0007669"/>
    <property type="project" value="InterPro"/>
</dbReference>
<name>A0A146KGS9_9EUKA</name>
<evidence type="ECO:0000256" key="2">
    <source>
        <dbReference type="ARBA" id="ARBA00022741"/>
    </source>
</evidence>
<dbReference type="PANTHER" id="PTHR23359">
    <property type="entry name" value="NUCLEOTIDE KINASE"/>
    <property type="match status" value="1"/>
</dbReference>
<proteinExistence type="inferred from homology"/>
<reference evidence="5" key="1">
    <citation type="submission" date="2015-07" db="EMBL/GenBank/DDBJ databases">
        <title>Adaptation to a free-living lifestyle via gene acquisitions in the diplomonad Trepomonas sp. PC1.</title>
        <authorList>
            <person name="Xu F."/>
            <person name="Jerlstrom-Hultqvist J."/>
            <person name="Kolisko M."/>
            <person name="Simpson A.G.B."/>
            <person name="Roger A.J."/>
            <person name="Svard S.G."/>
            <person name="Andersson J.O."/>
        </authorList>
    </citation>
    <scope>NUCLEOTIDE SEQUENCE</scope>
    <source>
        <strain evidence="5">PC1</strain>
    </source>
</reference>
<keyword evidence="3 4" id="KW-0418">Kinase</keyword>
<accession>A0A146KGS9</accession>
<dbReference type="PRINTS" id="PR00094">
    <property type="entry name" value="ADENYLTKNASE"/>
</dbReference>
<dbReference type="Pfam" id="PF00406">
    <property type="entry name" value="ADK"/>
    <property type="match status" value="1"/>
</dbReference>
<dbReference type="EMBL" id="GDID01002147">
    <property type="protein sequence ID" value="JAP94459.1"/>
    <property type="molecule type" value="Transcribed_RNA"/>
</dbReference>